<evidence type="ECO:0000313" key="2">
    <source>
        <dbReference type="Proteomes" id="UP001597512"/>
    </source>
</evidence>
<protein>
    <submittedName>
        <fullName evidence="1">Uncharacterized protein</fullName>
    </submittedName>
</protein>
<evidence type="ECO:0000313" key="1">
    <source>
        <dbReference type="EMBL" id="MFD2933639.1"/>
    </source>
</evidence>
<organism evidence="1 2">
    <name type="scientific">Spirosoma flavum</name>
    <dbReference type="NCBI Taxonomy" id="2048557"/>
    <lineage>
        <taxon>Bacteria</taxon>
        <taxon>Pseudomonadati</taxon>
        <taxon>Bacteroidota</taxon>
        <taxon>Cytophagia</taxon>
        <taxon>Cytophagales</taxon>
        <taxon>Cytophagaceae</taxon>
        <taxon>Spirosoma</taxon>
    </lineage>
</organism>
<name>A0ABW6AE11_9BACT</name>
<comment type="caution">
    <text evidence="1">The sequence shown here is derived from an EMBL/GenBank/DDBJ whole genome shotgun (WGS) entry which is preliminary data.</text>
</comment>
<reference evidence="2" key="1">
    <citation type="journal article" date="2019" name="Int. J. Syst. Evol. Microbiol.">
        <title>The Global Catalogue of Microorganisms (GCM) 10K type strain sequencing project: providing services to taxonomists for standard genome sequencing and annotation.</title>
        <authorList>
            <consortium name="The Broad Institute Genomics Platform"/>
            <consortium name="The Broad Institute Genome Sequencing Center for Infectious Disease"/>
            <person name="Wu L."/>
            <person name="Ma J."/>
        </authorList>
    </citation>
    <scope>NUCLEOTIDE SEQUENCE [LARGE SCALE GENOMIC DNA]</scope>
    <source>
        <strain evidence="2">KCTC 52490</strain>
    </source>
</reference>
<gene>
    <name evidence="1" type="ORF">ACFS25_07585</name>
</gene>
<sequence>MESILLTHENNRIAFHAREGIQAVRFDRLVAEDNQSLPADLVLTVTDENNLVLWSHSLNDSAGTGKSINYTVAVWERLEISLLRSGSFTEPDQDVAIRLFYTLNPTAQAT</sequence>
<proteinExistence type="predicted"/>
<accession>A0ABW6AE11</accession>
<dbReference type="RefSeq" id="WP_381498171.1">
    <property type="nucleotide sequence ID" value="NZ_JBHUOM010000002.1"/>
</dbReference>
<keyword evidence="2" id="KW-1185">Reference proteome</keyword>
<dbReference type="EMBL" id="JBHUOM010000002">
    <property type="protein sequence ID" value="MFD2933639.1"/>
    <property type="molecule type" value="Genomic_DNA"/>
</dbReference>
<dbReference type="Proteomes" id="UP001597512">
    <property type="component" value="Unassembled WGS sequence"/>
</dbReference>